<sequence>MENVRVSAEEAVKIIKNGGMLILTDDESRENEGDLVIASEFVTDEHINFMAKYGKGLICVSLPAERCDELQLHPMVQENTCRFGTAFTVSVEAREGVTTGISAHDRAVTIKTLINPNATFRDIVTPGHMFPLRAKKGGVLVRAGQTEGSFDLARMAGLYPSGVICEIMDDDGSMARMPRLVKFAHEHNIKIVTVADLIKYRLEHEPIVQEIETALMPSAYGNFKIKGFLNTSDEREAVAIIKGDISGDEPVYVRVHSQCLTGDIFASSVCGCGTKLHNALHTIEEKGRGVVLYIYKDTAKAGFLSSPEGTLNSHKPNETNEEGFGFGAMCLRMLGLKKIKLLGNSPKALNLISSYGLEVVK</sequence>
<dbReference type="GO" id="GO:0009231">
    <property type="term" value="P:riboflavin biosynthetic process"/>
    <property type="evidence" value="ECO:0007669"/>
    <property type="project" value="UniProtKB-UniRule"/>
</dbReference>
<evidence type="ECO:0000256" key="13">
    <source>
        <dbReference type="ARBA" id="ARBA00023239"/>
    </source>
</evidence>
<proteinExistence type="inferred from homology"/>
<name>A0A9D2KBA0_9BACT</name>
<dbReference type="Proteomes" id="UP000824176">
    <property type="component" value="Unassembled WGS sequence"/>
</dbReference>
<dbReference type="FunFam" id="3.90.870.10:FF:000001">
    <property type="entry name" value="Riboflavin biosynthesis protein RibBA"/>
    <property type="match status" value="1"/>
</dbReference>
<comment type="catalytic activity">
    <reaction evidence="1 14">
        <text>D-ribulose 5-phosphate = (2S)-2-hydroxy-3-oxobutyl phosphate + formate + H(+)</text>
        <dbReference type="Rhea" id="RHEA:18457"/>
        <dbReference type="ChEBI" id="CHEBI:15378"/>
        <dbReference type="ChEBI" id="CHEBI:15740"/>
        <dbReference type="ChEBI" id="CHEBI:58121"/>
        <dbReference type="ChEBI" id="CHEBI:58830"/>
        <dbReference type="EC" id="4.1.99.12"/>
    </reaction>
</comment>
<dbReference type="PANTHER" id="PTHR21327:SF18">
    <property type="entry name" value="3,4-DIHYDROXY-2-BUTANONE 4-PHOSPHATE SYNTHASE"/>
    <property type="match status" value="1"/>
</dbReference>
<evidence type="ECO:0000256" key="7">
    <source>
        <dbReference type="ARBA" id="ARBA00012153"/>
    </source>
</evidence>
<protein>
    <recommendedName>
        <fullName evidence="8 14">3,4-dihydroxy-2-butanone 4-phosphate synthase</fullName>
        <shortName evidence="14">DHBP synthase</shortName>
        <ecNumber evidence="7 14">4.1.99.12</ecNumber>
    </recommendedName>
</protein>
<evidence type="ECO:0000256" key="2">
    <source>
        <dbReference type="ARBA" id="ARBA00001936"/>
    </source>
</evidence>
<evidence type="ECO:0000256" key="11">
    <source>
        <dbReference type="ARBA" id="ARBA00022842"/>
    </source>
</evidence>
<reference evidence="16" key="2">
    <citation type="submission" date="2021-04" db="EMBL/GenBank/DDBJ databases">
        <authorList>
            <person name="Gilroy R."/>
        </authorList>
    </citation>
    <scope>NUCLEOTIDE SEQUENCE</scope>
    <source>
        <strain evidence="16">ChiW4-1371</strain>
    </source>
</reference>
<feature type="site" description="Essential for catalytic activity" evidence="14">
    <location>
        <position position="128"/>
    </location>
</feature>
<keyword evidence="12 14" id="KW-0464">Manganese</keyword>
<feature type="domain" description="GTP cyclohydrolase II" evidence="15">
    <location>
        <begin position="213"/>
        <end position="360"/>
    </location>
</feature>
<comment type="similarity">
    <text evidence="14">Belongs to the DHBP synthase family.</text>
</comment>
<dbReference type="InterPro" id="IPR017945">
    <property type="entry name" value="DHBP_synth_RibB-like_a/b_dom"/>
</dbReference>
<dbReference type="InterPro" id="IPR036144">
    <property type="entry name" value="RibA-like_sf"/>
</dbReference>
<dbReference type="NCBIfam" id="TIGR00506">
    <property type="entry name" value="ribB"/>
    <property type="match status" value="1"/>
</dbReference>
<evidence type="ECO:0000256" key="3">
    <source>
        <dbReference type="ARBA" id="ARBA00002284"/>
    </source>
</evidence>
<comment type="function">
    <text evidence="3 14">Catalyzes the conversion of D-ribulose 5-phosphate to formate and 3,4-dihydroxy-2-butanone 4-phosphate.</text>
</comment>
<dbReference type="GO" id="GO:0030145">
    <property type="term" value="F:manganese ion binding"/>
    <property type="evidence" value="ECO:0007669"/>
    <property type="project" value="UniProtKB-UniRule"/>
</dbReference>
<evidence type="ECO:0000256" key="5">
    <source>
        <dbReference type="ARBA" id="ARBA00005520"/>
    </source>
</evidence>
<dbReference type="GO" id="GO:0000287">
    <property type="term" value="F:magnesium ion binding"/>
    <property type="evidence" value="ECO:0007669"/>
    <property type="project" value="UniProtKB-UniRule"/>
</dbReference>
<keyword evidence="11 14" id="KW-0460">Magnesium</keyword>
<evidence type="ECO:0000313" key="17">
    <source>
        <dbReference type="Proteomes" id="UP000824176"/>
    </source>
</evidence>
<comment type="subunit">
    <text evidence="14">Homodimer.</text>
</comment>
<dbReference type="AlphaFoldDB" id="A0A9D2KBA0"/>
<dbReference type="SUPFAM" id="SSF55821">
    <property type="entry name" value="YrdC/RibB"/>
    <property type="match status" value="1"/>
</dbReference>
<dbReference type="EC" id="4.1.99.12" evidence="7 14"/>
<accession>A0A9D2KBA0</accession>
<comment type="caution">
    <text evidence="14">Lacks conserved residue(s) required for the propagation of feature annotation.</text>
</comment>
<feature type="binding site" evidence="14">
    <location>
        <begin position="29"/>
        <end position="30"/>
    </location>
    <ligand>
        <name>D-ribulose 5-phosphate</name>
        <dbReference type="ChEBI" id="CHEBI:58121"/>
    </ligand>
</feature>
<feature type="binding site" evidence="14">
    <location>
        <position position="30"/>
    </location>
    <ligand>
        <name>Mg(2+)</name>
        <dbReference type="ChEBI" id="CHEBI:18420"/>
        <label>1</label>
    </ligand>
</feature>
<feature type="binding site" evidence="14">
    <location>
        <position position="34"/>
    </location>
    <ligand>
        <name>D-ribulose 5-phosphate</name>
        <dbReference type="ChEBI" id="CHEBI:58121"/>
    </ligand>
</feature>
<evidence type="ECO:0000256" key="4">
    <source>
        <dbReference type="ARBA" id="ARBA00004904"/>
    </source>
</evidence>
<evidence type="ECO:0000259" key="15">
    <source>
        <dbReference type="Pfam" id="PF00925"/>
    </source>
</evidence>
<dbReference type="EMBL" id="DXAQ01000045">
    <property type="protein sequence ID" value="HIZ88896.1"/>
    <property type="molecule type" value="Genomic_DNA"/>
</dbReference>
<comment type="similarity">
    <text evidence="6">In the C-terminal section; belongs to the GTP cyclohydrolase II family.</text>
</comment>
<evidence type="ECO:0000313" key="16">
    <source>
        <dbReference type="EMBL" id="HIZ88896.1"/>
    </source>
</evidence>
<evidence type="ECO:0000256" key="12">
    <source>
        <dbReference type="ARBA" id="ARBA00023211"/>
    </source>
</evidence>
<feature type="binding site" evidence="14">
    <location>
        <begin position="142"/>
        <end position="146"/>
    </location>
    <ligand>
        <name>D-ribulose 5-phosphate</name>
        <dbReference type="ChEBI" id="CHEBI:58121"/>
    </ligand>
</feature>
<organism evidence="16 17">
    <name type="scientific">Candidatus Mucispirillum faecigallinarum</name>
    <dbReference type="NCBI Taxonomy" id="2838699"/>
    <lineage>
        <taxon>Bacteria</taxon>
        <taxon>Pseudomonadati</taxon>
        <taxon>Deferribacterota</taxon>
        <taxon>Deferribacteres</taxon>
        <taxon>Deferribacterales</taxon>
        <taxon>Mucispirillaceae</taxon>
        <taxon>Mucispirillum</taxon>
    </lineage>
</organism>
<comment type="cofactor">
    <cofactor evidence="2">
        <name>Mn(2+)</name>
        <dbReference type="ChEBI" id="CHEBI:29035"/>
    </cofactor>
</comment>
<dbReference type="Gene3D" id="3.40.50.10990">
    <property type="entry name" value="GTP cyclohydrolase II"/>
    <property type="match status" value="1"/>
</dbReference>
<keyword evidence="9 14" id="KW-0686">Riboflavin biosynthesis</keyword>
<dbReference type="GO" id="GO:0008686">
    <property type="term" value="F:3,4-dihydroxy-2-butanone-4-phosphate synthase activity"/>
    <property type="evidence" value="ECO:0007669"/>
    <property type="project" value="UniProtKB-UniRule"/>
</dbReference>
<keyword evidence="13 14" id="KW-0456">Lyase</keyword>
<dbReference type="GO" id="GO:0005829">
    <property type="term" value="C:cytosol"/>
    <property type="evidence" value="ECO:0007669"/>
    <property type="project" value="TreeGrafter"/>
</dbReference>
<reference evidence="16" key="1">
    <citation type="journal article" date="2021" name="PeerJ">
        <title>Extensive microbial diversity within the chicken gut microbiome revealed by metagenomics and culture.</title>
        <authorList>
            <person name="Gilroy R."/>
            <person name="Ravi A."/>
            <person name="Getino M."/>
            <person name="Pursley I."/>
            <person name="Horton D.L."/>
            <person name="Alikhan N.F."/>
            <person name="Baker D."/>
            <person name="Gharbi K."/>
            <person name="Hall N."/>
            <person name="Watson M."/>
            <person name="Adriaenssens E.M."/>
            <person name="Foster-Nyarko E."/>
            <person name="Jarju S."/>
            <person name="Secka A."/>
            <person name="Antonio M."/>
            <person name="Oren A."/>
            <person name="Chaudhuri R.R."/>
            <person name="La Ragione R."/>
            <person name="Hildebrand F."/>
            <person name="Pallen M.J."/>
        </authorList>
    </citation>
    <scope>NUCLEOTIDE SEQUENCE</scope>
    <source>
        <strain evidence="16">ChiW4-1371</strain>
    </source>
</reference>
<dbReference type="HAMAP" id="MF_00180">
    <property type="entry name" value="RibB"/>
    <property type="match status" value="1"/>
</dbReference>
<comment type="cofactor">
    <cofactor evidence="14">
        <name>Mg(2+)</name>
        <dbReference type="ChEBI" id="CHEBI:18420"/>
    </cofactor>
    <cofactor evidence="14">
        <name>Mn(2+)</name>
        <dbReference type="ChEBI" id="CHEBI:29035"/>
    </cofactor>
    <text evidence="14">Binds 2 divalent metal cations per subunit. Magnesium or manganese.</text>
</comment>
<dbReference type="SUPFAM" id="SSF142695">
    <property type="entry name" value="RibA-like"/>
    <property type="match status" value="1"/>
</dbReference>
<dbReference type="Gene3D" id="3.90.870.10">
    <property type="entry name" value="DHBP synthase"/>
    <property type="match status" value="1"/>
</dbReference>
<dbReference type="Pfam" id="PF00925">
    <property type="entry name" value="GTP_cyclohydro2"/>
    <property type="match status" value="1"/>
</dbReference>
<dbReference type="InterPro" id="IPR000422">
    <property type="entry name" value="DHBP_synthase_RibB"/>
</dbReference>
<evidence type="ECO:0000256" key="10">
    <source>
        <dbReference type="ARBA" id="ARBA00022723"/>
    </source>
</evidence>
<evidence type="ECO:0000256" key="14">
    <source>
        <dbReference type="HAMAP-Rule" id="MF_00180"/>
    </source>
</evidence>
<evidence type="ECO:0000256" key="1">
    <source>
        <dbReference type="ARBA" id="ARBA00000141"/>
    </source>
</evidence>
<dbReference type="GO" id="GO:0003935">
    <property type="term" value="F:GTP cyclohydrolase II activity"/>
    <property type="evidence" value="ECO:0007669"/>
    <property type="project" value="TreeGrafter"/>
</dbReference>
<dbReference type="Pfam" id="PF00926">
    <property type="entry name" value="DHBP_synthase"/>
    <property type="match status" value="1"/>
</dbReference>
<gene>
    <name evidence="14 16" type="primary">ribB</name>
    <name evidence="16" type="ORF">H9804_03035</name>
</gene>
<dbReference type="PIRSF" id="PIRSF001259">
    <property type="entry name" value="RibA"/>
    <property type="match status" value="1"/>
</dbReference>
<comment type="caution">
    <text evidence="16">The sequence shown here is derived from an EMBL/GenBank/DDBJ whole genome shotgun (WGS) entry which is preliminary data.</text>
</comment>
<dbReference type="InterPro" id="IPR032677">
    <property type="entry name" value="GTP_cyclohydro_II"/>
</dbReference>
<comment type="pathway">
    <text evidence="4 14">Cofactor biosynthesis; riboflavin biosynthesis; 2-hydroxy-3-oxobutyl phosphate from D-ribulose 5-phosphate: step 1/1.</text>
</comment>
<evidence type="ECO:0000256" key="8">
    <source>
        <dbReference type="ARBA" id="ARBA00018836"/>
    </source>
</evidence>
<comment type="similarity">
    <text evidence="5">In the N-terminal section; belongs to the DHBP synthase family.</text>
</comment>
<feature type="binding site" evidence="14">
    <location>
        <position position="30"/>
    </location>
    <ligand>
        <name>Mg(2+)</name>
        <dbReference type="ChEBI" id="CHEBI:18420"/>
        <label>2</label>
    </ligand>
</feature>
<keyword evidence="10 14" id="KW-0479">Metal-binding</keyword>
<evidence type="ECO:0000256" key="6">
    <source>
        <dbReference type="ARBA" id="ARBA00008976"/>
    </source>
</evidence>
<feature type="site" description="Essential for catalytic activity" evidence="14">
    <location>
        <position position="166"/>
    </location>
</feature>
<evidence type="ECO:0000256" key="9">
    <source>
        <dbReference type="ARBA" id="ARBA00022619"/>
    </source>
</evidence>
<dbReference type="PANTHER" id="PTHR21327">
    <property type="entry name" value="GTP CYCLOHYDROLASE II-RELATED"/>
    <property type="match status" value="1"/>
</dbReference>